<dbReference type="PANTHER" id="PTHR42918">
    <property type="entry name" value="LYSYL-TRNA SYNTHETASE"/>
    <property type="match status" value="1"/>
</dbReference>
<feature type="domain" description="Aminoacyl-transfer RNA synthetases class-II family profile" evidence="4">
    <location>
        <begin position="13"/>
        <end position="303"/>
    </location>
</feature>
<dbReference type="GO" id="GO:0005524">
    <property type="term" value="F:ATP binding"/>
    <property type="evidence" value="ECO:0007669"/>
    <property type="project" value="UniProtKB-KW"/>
</dbReference>
<protein>
    <submittedName>
        <fullName evidence="5">EF-P lysine aminoacylase GenX</fullName>
    </submittedName>
</protein>
<dbReference type="Gene3D" id="3.30.930.10">
    <property type="entry name" value="Bira Bifunctional Protein, Domain 2"/>
    <property type="match status" value="1"/>
</dbReference>
<dbReference type="InterPro" id="IPR045864">
    <property type="entry name" value="aa-tRNA-synth_II/BPL/LPL"/>
</dbReference>
<dbReference type="GO" id="GO:0004824">
    <property type="term" value="F:lysine-tRNA ligase activity"/>
    <property type="evidence" value="ECO:0007669"/>
    <property type="project" value="InterPro"/>
</dbReference>
<evidence type="ECO:0000313" key="5">
    <source>
        <dbReference type="EMBL" id="VEN75091.1"/>
    </source>
</evidence>
<dbReference type="InterPro" id="IPR004525">
    <property type="entry name" value="EpmA"/>
</dbReference>
<evidence type="ECO:0000256" key="3">
    <source>
        <dbReference type="ARBA" id="ARBA00022840"/>
    </source>
</evidence>
<proteinExistence type="predicted"/>
<dbReference type="InterPro" id="IPR004364">
    <property type="entry name" value="Aa-tRNA-synt_II"/>
</dbReference>
<evidence type="ECO:0000256" key="1">
    <source>
        <dbReference type="ARBA" id="ARBA00022598"/>
    </source>
</evidence>
<dbReference type="SUPFAM" id="SSF55681">
    <property type="entry name" value="Class II aaRS and biotin synthetases"/>
    <property type="match status" value="1"/>
</dbReference>
<name>A0A484HIH6_9BACT</name>
<keyword evidence="2" id="KW-0547">Nucleotide-binding</keyword>
<gene>
    <name evidence="5" type="ORF">EPICR_60078</name>
</gene>
<dbReference type="Pfam" id="PF00152">
    <property type="entry name" value="tRNA-synt_2"/>
    <property type="match status" value="1"/>
</dbReference>
<dbReference type="InterPro" id="IPR006195">
    <property type="entry name" value="aa-tRNA-synth_II"/>
</dbReference>
<evidence type="ECO:0000259" key="4">
    <source>
        <dbReference type="PROSITE" id="PS50862"/>
    </source>
</evidence>
<dbReference type="NCBIfam" id="TIGR00462">
    <property type="entry name" value="genX"/>
    <property type="match status" value="1"/>
</dbReference>
<dbReference type="EMBL" id="CAACVI010000049">
    <property type="protein sequence ID" value="VEN75091.1"/>
    <property type="molecule type" value="Genomic_DNA"/>
</dbReference>
<dbReference type="PROSITE" id="PS50862">
    <property type="entry name" value="AA_TRNA_LIGASE_II"/>
    <property type="match status" value="1"/>
</dbReference>
<keyword evidence="1" id="KW-0436">Ligase</keyword>
<dbReference type="GO" id="GO:0006430">
    <property type="term" value="P:lysyl-tRNA aminoacylation"/>
    <property type="evidence" value="ECO:0007669"/>
    <property type="project" value="InterPro"/>
</dbReference>
<keyword evidence="3" id="KW-0067">ATP-binding</keyword>
<reference evidence="5" key="1">
    <citation type="submission" date="2019-01" db="EMBL/GenBank/DDBJ databases">
        <authorList>
            <consortium name="Genoscope - CEA"/>
            <person name="William W."/>
        </authorList>
    </citation>
    <scope>NUCLEOTIDE SEQUENCE</scope>
    <source>
        <strain evidence="5">CR-1</strain>
    </source>
</reference>
<organism evidence="5">
    <name type="scientific">uncultured Desulfobacteraceae bacterium</name>
    <dbReference type="NCBI Taxonomy" id="218296"/>
    <lineage>
        <taxon>Bacteria</taxon>
        <taxon>Pseudomonadati</taxon>
        <taxon>Thermodesulfobacteriota</taxon>
        <taxon>Desulfobacteria</taxon>
        <taxon>Desulfobacterales</taxon>
        <taxon>Desulfobacteraceae</taxon>
        <taxon>environmental samples</taxon>
    </lineage>
</organism>
<dbReference type="PANTHER" id="PTHR42918:SF6">
    <property type="entry name" value="ELONGATION FACTOR P--(R)-BETA-LYSINE LIGASE"/>
    <property type="match status" value="1"/>
</dbReference>
<dbReference type="AlphaFoldDB" id="A0A484HIH6"/>
<evidence type="ECO:0000256" key="2">
    <source>
        <dbReference type="ARBA" id="ARBA00022741"/>
    </source>
</evidence>
<dbReference type="GO" id="GO:0000049">
    <property type="term" value="F:tRNA binding"/>
    <property type="evidence" value="ECO:0007669"/>
    <property type="project" value="TreeGrafter"/>
</dbReference>
<dbReference type="GO" id="GO:0005829">
    <property type="term" value="C:cytosol"/>
    <property type="evidence" value="ECO:0007669"/>
    <property type="project" value="TreeGrafter"/>
</dbReference>
<accession>A0A484HIH6</accession>
<sequence>MTSFRQTRIKENLKIRFEMIQAMRNFFARNGYIEVETPCRIPAPAPEAHINPPASGDWFLRTSPELCMKRLLAAGYPRIFQIGRCFREKERGDNHVPEFTLLEWYEKGAGYRDMMERCENLVLAAARGAGVGDRLSGNGRDIDLSPPWDRLSVTRAFERLAGVGVEEALERGVFDEVMASDIEPGLGKKKPVFLFDYPAALGALARLRPDNPRVAERFELYIDGIELCNAFTELTDPDEQRARFEKEIQNREKQGKTVWPMPEKFLTDLARMPDASGNALGVDRLAMLFTHSRRVDDVTAFVPEEL</sequence>